<dbReference type="PROSITE" id="PS51681">
    <property type="entry name" value="SAM_MT_NNMT_PNMT_TEMT"/>
    <property type="match status" value="1"/>
</dbReference>
<dbReference type="Pfam" id="PF01234">
    <property type="entry name" value="NNMT_PNMT_TEMT"/>
    <property type="match status" value="1"/>
</dbReference>
<dbReference type="OrthoDB" id="10050085at2759"/>
<gene>
    <name evidence="7" type="primary">LOC117347775</name>
</gene>
<reference evidence="7" key="1">
    <citation type="submission" date="2025-08" db="UniProtKB">
        <authorList>
            <consortium name="RefSeq"/>
        </authorList>
    </citation>
    <scope>IDENTIFICATION</scope>
</reference>
<keyword evidence="2" id="KW-0489">Methyltransferase</keyword>
<evidence type="ECO:0000256" key="1">
    <source>
        <dbReference type="ARBA" id="ARBA00007996"/>
    </source>
</evidence>
<dbReference type="InterPro" id="IPR053384">
    <property type="entry name" value="SAM-dep_methyltransferase"/>
</dbReference>
<keyword evidence="6" id="KW-1185">Reference proteome</keyword>
<dbReference type="InterPro" id="IPR029063">
    <property type="entry name" value="SAM-dependent_MTases_sf"/>
</dbReference>
<evidence type="ECO:0000256" key="5">
    <source>
        <dbReference type="PIRSR" id="PIRSR000384-1"/>
    </source>
</evidence>
<feature type="binding site" evidence="5">
    <location>
        <begin position="141"/>
        <end position="142"/>
    </location>
    <ligand>
        <name>S-adenosyl-L-methionine</name>
        <dbReference type="ChEBI" id="CHEBI:59789"/>
    </ligand>
</feature>
<dbReference type="Proteomes" id="UP000515159">
    <property type="component" value="Chromosome 13"/>
</dbReference>
<dbReference type="InterPro" id="IPR000940">
    <property type="entry name" value="NNMT_TEMT_trans"/>
</dbReference>
<keyword evidence="4 5" id="KW-0949">S-adenosyl-L-methionine</keyword>
<dbReference type="Gene3D" id="3.40.50.150">
    <property type="entry name" value="Vaccinia Virus protein VP39"/>
    <property type="match status" value="1"/>
</dbReference>
<dbReference type="FunCoup" id="A0A6P8NVE8">
    <property type="interactions" value="443"/>
</dbReference>
<feature type="binding site" evidence="5">
    <location>
        <position position="84"/>
    </location>
    <ligand>
        <name>S-adenosyl-L-methionine</name>
        <dbReference type="ChEBI" id="CHEBI:59789"/>
    </ligand>
</feature>
<dbReference type="PIRSF" id="PIRSF000384">
    <property type="entry name" value="PNMTase"/>
    <property type="match status" value="1"/>
</dbReference>
<dbReference type="PANTHER" id="PTHR10867:SF32">
    <property type="entry name" value="NICOTINAMIDE N-METHYLTRANSFERASE"/>
    <property type="match status" value="1"/>
</dbReference>
<dbReference type="RefSeq" id="XP_033775024.1">
    <property type="nucleotide sequence ID" value="XM_033919133.1"/>
</dbReference>
<dbReference type="GO" id="GO:0008757">
    <property type="term" value="F:S-adenosylmethionine-dependent methyltransferase activity"/>
    <property type="evidence" value="ECO:0007669"/>
    <property type="project" value="UniProtKB-ARBA"/>
</dbReference>
<evidence type="ECO:0000256" key="3">
    <source>
        <dbReference type="ARBA" id="ARBA00022679"/>
    </source>
</evidence>
<feature type="binding site" evidence="5">
    <location>
        <position position="68"/>
    </location>
    <ligand>
        <name>S-adenosyl-L-methionine</name>
        <dbReference type="ChEBI" id="CHEBI:59789"/>
    </ligand>
</feature>
<evidence type="ECO:0000256" key="4">
    <source>
        <dbReference type="ARBA" id="ARBA00022691"/>
    </source>
</evidence>
<feature type="binding site" evidence="5">
    <location>
        <position position="89"/>
    </location>
    <ligand>
        <name>S-adenosyl-L-methionine</name>
        <dbReference type="ChEBI" id="CHEBI:59789"/>
    </ligand>
</feature>
<feature type="binding site" evidence="5">
    <location>
        <position position="20"/>
    </location>
    <ligand>
        <name>S-adenosyl-L-methionine</name>
        <dbReference type="ChEBI" id="CHEBI:59789"/>
    </ligand>
</feature>
<dbReference type="GO" id="GO:0032259">
    <property type="term" value="P:methylation"/>
    <property type="evidence" value="ECO:0007669"/>
    <property type="project" value="UniProtKB-KW"/>
</dbReference>
<evidence type="ECO:0000313" key="7">
    <source>
        <dbReference type="RefSeq" id="XP_033775024.1"/>
    </source>
</evidence>
<evidence type="ECO:0000313" key="6">
    <source>
        <dbReference type="Proteomes" id="UP000515159"/>
    </source>
</evidence>
<dbReference type="PANTHER" id="PTHR10867">
    <property type="entry name" value="NNMT/PNMT/TEMT FAMILY MEMBER"/>
    <property type="match status" value="1"/>
</dbReference>
<accession>A0A6P8NVE8</accession>
<sequence>MESEFTTLETYEKCFDTKIYLHTYFTDSGLCYTNGYMQFIMENMIKTFSSGAVQGNILLGIGLFPTIYQLLPACNSFKEIIITDFLEQNRQEIELWLKNEPEAFDWTAVVKLACELEGNRKKWTEKEAKLRETVKRVLKSDVTQSNPLDPLVLPAVDCLITCLCLEAVCKDKHTFCCALKNISSLLKLGGYLIMGGVLGETGYMVGERKFSCLPLDKEFLGQAIAESGYKLLQLLTHFPNNQEPTSLADCVGYFFILAQKQTGQD</sequence>
<dbReference type="GO" id="GO:0005829">
    <property type="term" value="C:cytosol"/>
    <property type="evidence" value="ECO:0007669"/>
    <property type="project" value="TreeGrafter"/>
</dbReference>
<dbReference type="FunFam" id="3.40.50.150:FF:000065">
    <property type="entry name" value="Phenylethanolamine N-methyltransferase"/>
    <property type="match status" value="1"/>
</dbReference>
<comment type="similarity">
    <text evidence="1">Belongs to the class I-like SAM-binding methyltransferase superfamily. NNMT/PNMT/TEMT family.</text>
</comment>
<dbReference type="GeneID" id="117347775"/>
<dbReference type="GO" id="GO:0008170">
    <property type="term" value="F:N-methyltransferase activity"/>
    <property type="evidence" value="ECO:0007669"/>
    <property type="project" value="TreeGrafter"/>
</dbReference>
<dbReference type="SUPFAM" id="SSF53335">
    <property type="entry name" value="S-adenosyl-L-methionine-dependent methyltransferases"/>
    <property type="match status" value="1"/>
</dbReference>
<evidence type="ECO:0000256" key="2">
    <source>
        <dbReference type="ARBA" id="ARBA00022603"/>
    </source>
</evidence>
<organism evidence="6 7">
    <name type="scientific">Geotrypetes seraphini</name>
    <name type="common">Gaboon caecilian</name>
    <name type="synonym">Caecilia seraphini</name>
    <dbReference type="NCBI Taxonomy" id="260995"/>
    <lineage>
        <taxon>Eukaryota</taxon>
        <taxon>Metazoa</taxon>
        <taxon>Chordata</taxon>
        <taxon>Craniata</taxon>
        <taxon>Vertebrata</taxon>
        <taxon>Euteleostomi</taxon>
        <taxon>Amphibia</taxon>
        <taxon>Gymnophiona</taxon>
        <taxon>Geotrypetes</taxon>
    </lineage>
</organism>
<keyword evidence="3" id="KW-0808">Transferase</keyword>
<dbReference type="InParanoid" id="A0A6P8NVE8"/>
<protein>
    <submittedName>
        <fullName evidence="7">Nicotinamide N-methyltransferase-like</fullName>
    </submittedName>
</protein>
<dbReference type="KEGG" id="gsh:117347775"/>
<dbReference type="AlphaFoldDB" id="A0A6P8NVE8"/>
<dbReference type="NCBIfam" id="NF041360">
    <property type="entry name" value="GntF_guanitoxin"/>
    <property type="match status" value="1"/>
</dbReference>
<proteinExistence type="inferred from homology"/>
<name>A0A6P8NVE8_GEOSA</name>